<evidence type="ECO:0000313" key="2">
    <source>
        <dbReference type="WBParaSite" id="Hba_04389"/>
    </source>
</evidence>
<dbReference type="Proteomes" id="UP000095283">
    <property type="component" value="Unplaced"/>
</dbReference>
<proteinExistence type="predicted"/>
<evidence type="ECO:0000313" key="1">
    <source>
        <dbReference type="Proteomes" id="UP000095283"/>
    </source>
</evidence>
<accession>A0A1I7WHB8</accession>
<dbReference type="WBParaSite" id="Hba_04389">
    <property type="protein sequence ID" value="Hba_04389"/>
    <property type="gene ID" value="Hba_04389"/>
</dbReference>
<name>A0A1I7WHB8_HETBA</name>
<organism evidence="1 2">
    <name type="scientific">Heterorhabditis bacteriophora</name>
    <name type="common">Entomopathogenic nematode worm</name>
    <dbReference type="NCBI Taxonomy" id="37862"/>
    <lineage>
        <taxon>Eukaryota</taxon>
        <taxon>Metazoa</taxon>
        <taxon>Ecdysozoa</taxon>
        <taxon>Nematoda</taxon>
        <taxon>Chromadorea</taxon>
        <taxon>Rhabditida</taxon>
        <taxon>Rhabditina</taxon>
        <taxon>Rhabditomorpha</taxon>
        <taxon>Strongyloidea</taxon>
        <taxon>Heterorhabditidae</taxon>
        <taxon>Heterorhabditis</taxon>
    </lineage>
</organism>
<sequence>MRLVGMRILNIFTTRRITIVCSANVSDLAWYLFYRRGDDVIRLHLYKICFSITLYVKGTSKALWKLEIRKFLYRNHLIVFIIISRCFDVLYFLSSLDANFFSVYLRKEVDSSSSTSGRGNLAIFLLFQVVKIAISDKQFFNYIIICCISKDLPTFIKNRMNEV</sequence>
<protein>
    <submittedName>
        <fullName evidence="2">Uncharacterized protein</fullName>
    </submittedName>
</protein>
<dbReference type="AlphaFoldDB" id="A0A1I7WHB8"/>
<keyword evidence="1" id="KW-1185">Reference proteome</keyword>
<reference evidence="2" key="1">
    <citation type="submission" date="2016-11" db="UniProtKB">
        <authorList>
            <consortium name="WormBaseParasite"/>
        </authorList>
    </citation>
    <scope>IDENTIFICATION</scope>
</reference>